<name>A0A679IW85_9HYPH</name>
<evidence type="ECO:0000313" key="1">
    <source>
        <dbReference type="EMBL" id="CAA2104962.1"/>
    </source>
</evidence>
<dbReference type="AlphaFoldDB" id="A0A679IW85"/>
<evidence type="ECO:0008006" key="2">
    <source>
        <dbReference type="Google" id="ProtNLM"/>
    </source>
</evidence>
<gene>
    <name evidence="1" type="ORF">MBUL_02957</name>
</gene>
<accession>A0A679IW85</accession>
<protein>
    <recommendedName>
        <fullName evidence="2">DNA packaging protein</fullName>
    </recommendedName>
</protein>
<proteinExistence type="predicted"/>
<reference evidence="1" key="1">
    <citation type="submission" date="2019-12" db="EMBL/GenBank/DDBJ databases">
        <authorList>
            <person name="Cremers G."/>
        </authorList>
    </citation>
    <scope>NUCLEOTIDE SEQUENCE</scope>
    <source>
        <strain evidence="1">Mbul1</strain>
    </source>
</reference>
<sequence length="152" mass="16507">MGKRPVIVDVATLADLLGVHIRQIPKFADAGTVVRVAHGEYDRDASIRLHVEHLRKVAGGRSQSSTLAAERERLTKAQADAAELKLAASRAELIPAKDVETEWATVLQGIRASMLALPSRIQQRLGTLSAADVSIIDREIRDVLDEVGNDRA</sequence>
<dbReference type="InterPro" id="IPR010906">
    <property type="entry name" value="Phage_lambda_Nu1_terminase-ssu"/>
</dbReference>
<dbReference type="EMBL" id="LR743504">
    <property type="protein sequence ID" value="CAA2104962.1"/>
    <property type="molecule type" value="Genomic_DNA"/>
</dbReference>
<dbReference type="Pfam" id="PF07471">
    <property type="entry name" value="Phage_Nu1"/>
    <property type="match status" value="1"/>
</dbReference>
<organism evidence="1">
    <name type="scientific">Methylobacterium bullatum</name>
    <dbReference type="NCBI Taxonomy" id="570505"/>
    <lineage>
        <taxon>Bacteria</taxon>
        <taxon>Pseudomonadati</taxon>
        <taxon>Pseudomonadota</taxon>
        <taxon>Alphaproteobacteria</taxon>
        <taxon>Hyphomicrobiales</taxon>
        <taxon>Methylobacteriaceae</taxon>
        <taxon>Methylobacterium</taxon>
    </lineage>
</organism>